<evidence type="ECO:0000313" key="6">
    <source>
        <dbReference type="EMBL" id="MCB5195690.1"/>
    </source>
</evidence>
<dbReference type="NCBIfam" id="NF001753">
    <property type="entry name" value="PRK00481.1-3"/>
    <property type="match status" value="1"/>
</dbReference>
<evidence type="ECO:0000256" key="1">
    <source>
        <dbReference type="ARBA" id="ARBA00012928"/>
    </source>
</evidence>
<keyword evidence="4" id="KW-0862">Zinc</keyword>
<proteinExistence type="predicted"/>
<evidence type="ECO:0000256" key="3">
    <source>
        <dbReference type="ARBA" id="ARBA00023027"/>
    </source>
</evidence>
<dbReference type="PANTHER" id="PTHR11085">
    <property type="entry name" value="NAD-DEPENDENT PROTEIN DEACYLASE SIRTUIN-5, MITOCHONDRIAL-RELATED"/>
    <property type="match status" value="1"/>
</dbReference>
<feature type="active site" description="Proton acceptor" evidence="4">
    <location>
        <position position="120"/>
    </location>
</feature>
<dbReference type="Proteomes" id="UP001198034">
    <property type="component" value="Unassembled WGS sequence"/>
</dbReference>
<dbReference type="InterPro" id="IPR026590">
    <property type="entry name" value="Ssirtuin_cat_dom"/>
</dbReference>
<dbReference type="InterPro" id="IPR026591">
    <property type="entry name" value="Sirtuin_cat_small_dom_sf"/>
</dbReference>
<keyword evidence="4" id="KW-0479">Metal-binding</keyword>
<dbReference type="PROSITE" id="PS50305">
    <property type="entry name" value="SIRTUIN"/>
    <property type="match status" value="1"/>
</dbReference>
<accession>A0ABS8BIZ1</accession>
<dbReference type="Gene3D" id="3.30.1600.10">
    <property type="entry name" value="SIR2/SIRT2 'Small Domain"/>
    <property type="match status" value="1"/>
</dbReference>
<dbReference type="PANTHER" id="PTHR11085:SF10">
    <property type="entry name" value="NAD-DEPENDENT PROTEIN DEACYLASE SIRTUIN-5, MITOCHONDRIAL-RELATED"/>
    <property type="match status" value="1"/>
</dbReference>
<comment type="caution">
    <text evidence="6">The sequence shown here is derived from an EMBL/GenBank/DDBJ whole genome shotgun (WGS) entry which is preliminary data.</text>
</comment>
<dbReference type="Pfam" id="PF02146">
    <property type="entry name" value="SIR2"/>
    <property type="match status" value="1"/>
</dbReference>
<dbReference type="EMBL" id="JAJAWG010000002">
    <property type="protein sequence ID" value="MCB5195690.1"/>
    <property type="molecule type" value="Genomic_DNA"/>
</dbReference>
<feature type="binding site" evidence="4">
    <location>
        <position position="131"/>
    </location>
    <ligand>
        <name>Zn(2+)</name>
        <dbReference type="ChEBI" id="CHEBI:29105"/>
    </ligand>
</feature>
<keyword evidence="3" id="KW-0520">NAD</keyword>
<dbReference type="Gene3D" id="3.40.50.1220">
    <property type="entry name" value="TPP-binding domain"/>
    <property type="match status" value="1"/>
</dbReference>
<sequence length="246" mass="27167">MKSIPASISNHLLKAEHWLFLTGAGISAESGIPTYRDSSTALYGTASLKNLATPDAFRKNKQNVWDWYEERRQNMRHCQPNAAHYAIAQLQQQVATVSVVTQNVDGLHQLAGSTNVHELHGNIFRNRCFSCNRPVPESIAPQVTIPRCTHCGGYARPDVVWFKERISSHTWKKVKKDIDQCDVLIVVGTSGEVQPAATIPTLAHGKLIIVINPQPTAHDELASWVIRSTAGDALPELLAIALNRHS</sequence>
<dbReference type="InterPro" id="IPR050134">
    <property type="entry name" value="NAD-dep_sirtuin_deacylases"/>
</dbReference>
<organism evidence="6 7">
    <name type="scientific">Deefgea salmonis</name>
    <dbReference type="NCBI Taxonomy" id="2875502"/>
    <lineage>
        <taxon>Bacteria</taxon>
        <taxon>Pseudomonadati</taxon>
        <taxon>Pseudomonadota</taxon>
        <taxon>Betaproteobacteria</taxon>
        <taxon>Neisseriales</taxon>
        <taxon>Chitinibacteraceae</taxon>
        <taxon>Deefgea</taxon>
    </lineage>
</organism>
<dbReference type="RefSeq" id="WP_226763480.1">
    <property type="nucleotide sequence ID" value="NZ_JAJAWG010000002.1"/>
</dbReference>
<dbReference type="InterPro" id="IPR029035">
    <property type="entry name" value="DHS-like_NAD/FAD-binding_dom"/>
</dbReference>
<dbReference type="InterPro" id="IPR003000">
    <property type="entry name" value="Sirtuin"/>
</dbReference>
<keyword evidence="2" id="KW-0808">Transferase</keyword>
<feature type="domain" description="Deacetylase sirtuin-type" evidence="5">
    <location>
        <begin position="1"/>
        <end position="246"/>
    </location>
</feature>
<reference evidence="6 7" key="1">
    <citation type="submission" date="2021-10" db="EMBL/GenBank/DDBJ databases">
        <authorList>
            <person name="Chen M."/>
        </authorList>
    </citation>
    <scope>NUCLEOTIDE SEQUENCE [LARGE SCALE GENOMIC DNA]</scope>
    <source>
        <strain evidence="6 7">H3-26</strain>
    </source>
</reference>
<name>A0ABS8BIZ1_9NEIS</name>
<evidence type="ECO:0000256" key="4">
    <source>
        <dbReference type="PROSITE-ProRule" id="PRU00236"/>
    </source>
</evidence>
<evidence type="ECO:0000259" key="5">
    <source>
        <dbReference type="PROSITE" id="PS50305"/>
    </source>
</evidence>
<dbReference type="EC" id="2.3.1.286" evidence="1"/>
<feature type="binding site" evidence="4">
    <location>
        <position position="128"/>
    </location>
    <ligand>
        <name>Zn(2+)</name>
        <dbReference type="ChEBI" id="CHEBI:29105"/>
    </ligand>
</feature>
<evidence type="ECO:0000256" key="2">
    <source>
        <dbReference type="ARBA" id="ARBA00022679"/>
    </source>
</evidence>
<feature type="binding site" evidence="4">
    <location>
        <position position="148"/>
    </location>
    <ligand>
        <name>Zn(2+)</name>
        <dbReference type="ChEBI" id="CHEBI:29105"/>
    </ligand>
</feature>
<dbReference type="SUPFAM" id="SSF52467">
    <property type="entry name" value="DHS-like NAD/FAD-binding domain"/>
    <property type="match status" value="1"/>
</dbReference>
<keyword evidence="7" id="KW-1185">Reference proteome</keyword>
<evidence type="ECO:0000313" key="7">
    <source>
        <dbReference type="Proteomes" id="UP001198034"/>
    </source>
</evidence>
<protein>
    <recommendedName>
        <fullName evidence="1">protein acetyllysine N-acetyltransferase</fullName>
        <ecNumber evidence="1">2.3.1.286</ecNumber>
    </recommendedName>
</protein>
<gene>
    <name evidence="6" type="ORF">LG219_05235</name>
</gene>
<feature type="binding site" evidence="4">
    <location>
        <position position="151"/>
    </location>
    <ligand>
        <name>Zn(2+)</name>
        <dbReference type="ChEBI" id="CHEBI:29105"/>
    </ligand>
</feature>